<dbReference type="EMBL" id="APPQ01000031">
    <property type="protein sequence ID" value="ENV43321.1"/>
    <property type="molecule type" value="Genomic_DNA"/>
</dbReference>
<comment type="caution">
    <text evidence="1">The sequence shown here is derived from an EMBL/GenBank/DDBJ whole genome shotgun (WGS) entry which is preliminary data.</text>
</comment>
<evidence type="ECO:0000313" key="2">
    <source>
        <dbReference type="Proteomes" id="UP000018440"/>
    </source>
</evidence>
<dbReference type="AlphaFoldDB" id="N8Z301"/>
<dbReference type="Proteomes" id="UP000018440">
    <property type="component" value="Unassembled WGS sequence"/>
</dbReference>
<dbReference type="RefSeq" id="WP_004895647.1">
    <property type="nucleotide sequence ID" value="NZ_KB849578.1"/>
</dbReference>
<reference evidence="1 2" key="1">
    <citation type="submission" date="2013-02" db="EMBL/GenBank/DDBJ databases">
        <title>The Genome Sequence of Acinetobacter schindleri CIP 107287.</title>
        <authorList>
            <consortium name="The Broad Institute Genome Sequencing Platform"/>
            <consortium name="The Broad Institute Genome Sequencing Center for Infectious Disease"/>
            <person name="Cerqueira G."/>
            <person name="Feldgarden M."/>
            <person name="Courvalin P."/>
            <person name="Perichon B."/>
            <person name="Grillot-Courvalin C."/>
            <person name="Clermont D."/>
            <person name="Rocha E."/>
            <person name="Yoon E.-J."/>
            <person name="Nemec A."/>
            <person name="Walker B."/>
            <person name="Young S.K."/>
            <person name="Zeng Q."/>
            <person name="Gargeya S."/>
            <person name="Fitzgerald M."/>
            <person name="Haas B."/>
            <person name="Abouelleil A."/>
            <person name="Alvarado L."/>
            <person name="Arachchi H.M."/>
            <person name="Berlin A.M."/>
            <person name="Chapman S.B."/>
            <person name="Dewar J."/>
            <person name="Goldberg J."/>
            <person name="Griggs A."/>
            <person name="Gujja S."/>
            <person name="Hansen M."/>
            <person name="Howarth C."/>
            <person name="Imamovic A."/>
            <person name="Larimer J."/>
            <person name="McCowan C."/>
            <person name="Murphy C."/>
            <person name="Neiman D."/>
            <person name="Pearson M."/>
            <person name="Priest M."/>
            <person name="Roberts A."/>
            <person name="Saif S."/>
            <person name="Shea T."/>
            <person name="Sisk P."/>
            <person name="Sykes S."/>
            <person name="Wortman J."/>
            <person name="Nusbaum C."/>
            <person name="Birren B."/>
        </authorList>
    </citation>
    <scope>NUCLEOTIDE SEQUENCE [LARGE SCALE GENOMIC DNA]</scope>
    <source>
        <strain evidence="1 2">CIP 107287</strain>
    </source>
</reference>
<protein>
    <submittedName>
        <fullName evidence="1">Uncharacterized protein</fullName>
    </submittedName>
</protein>
<evidence type="ECO:0000313" key="1">
    <source>
        <dbReference type="EMBL" id="ENV43321.1"/>
    </source>
</evidence>
<organism evidence="1 2">
    <name type="scientific">Acinetobacter schindleri CIP 107287</name>
    <dbReference type="NCBI Taxonomy" id="1217988"/>
    <lineage>
        <taxon>Bacteria</taxon>
        <taxon>Pseudomonadati</taxon>
        <taxon>Pseudomonadota</taxon>
        <taxon>Gammaproteobacteria</taxon>
        <taxon>Moraxellales</taxon>
        <taxon>Moraxellaceae</taxon>
        <taxon>Acinetobacter</taxon>
    </lineage>
</organism>
<dbReference type="InterPro" id="IPR009394">
    <property type="entry name" value="MmcB-like"/>
</dbReference>
<proteinExistence type="predicted"/>
<dbReference type="Pfam" id="PF06319">
    <property type="entry name" value="MmcB-like"/>
    <property type="match status" value="1"/>
</dbReference>
<accession>N8Z301</accession>
<gene>
    <name evidence="1" type="ORF">F955_02868</name>
</gene>
<name>N8Z301_9GAMM</name>
<sequence>MFTHNELVLIAAKWVKKNLKFPIVTTELKTTGSREIPDVLAFRSNTSLIIECKTSLIDFKRDFKKPERINQDKGVGNYRLYLAPEGLIPINLIPKSWGFLEISPKGIINTVQFRQGNIYHNNSSPELYKIEDPFFHLSDIDKERSFLYSLLTRKNQQF</sequence>
<dbReference type="HOGENOM" id="CLU_093726_0_0_6"/>